<gene>
    <name evidence="2" type="ORF">EOD43_07215</name>
</gene>
<dbReference type="OrthoDB" id="7508530at2"/>
<accession>A0A437M7L3</accession>
<evidence type="ECO:0000256" key="1">
    <source>
        <dbReference type="SAM" id="SignalP"/>
    </source>
</evidence>
<feature type="chain" id="PRO_5019031252" description="Preprotein translocase subunit YajC" evidence="1">
    <location>
        <begin position="23"/>
        <end position="189"/>
    </location>
</feature>
<feature type="signal peptide" evidence="1">
    <location>
        <begin position="1"/>
        <end position="22"/>
    </location>
</feature>
<dbReference type="EMBL" id="SACN01000001">
    <property type="protein sequence ID" value="RVT93649.1"/>
    <property type="molecule type" value="Genomic_DNA"/>
</dbReference>
<reference evidence="2 3" key="1">
    <citation type="submission" date="2019-01" db="EMBL/GenBank/DDBJ databases">
        <authorList>
            <person name="Chen W.-M."/>
        </authorList>
    </citation>
    <scope>NUCLEOTIDE SEQUENCE [LARGE SCALE GENOMIC DNA]</scope>
    <source>
        <strain evidence="2 3">CCP-7</strain>
    </source>
</reference>
<evidence type="ECO:0000313" key="3">
    <source>
        <dbReference type="Proteomes" id="UP000282971"/>
    </source>
</evidence>
<sequence>MTLRAVFLASAFLTAAAAPALAQDAAAPAAATAPAAAKANVAAGAAVTDAKGGAVGTIASTDGTNAVIDTGVVKVTVPNSAFAQGDKALLIGMTKAELETQAKAASADQNAQFLASLAPGTAVSDPQGGAVGTIEAVEGETVTVATANAKAKLPKTALAKGPNGAIIGMTAAQLEEAATKAATPPAGQN</sequence>
<organism evidence="2 3">
    <name type="scientific">Sphingomonas crocodyli</name>
    <dbReference type="NCBI Taxonomy" id="1979270"/>
    <lineage>
        <taxon>Bacteria</taxon>
        <taxon>Pseudomonadati</taxon>
        <taxon>Pseudomonadota</taxon>
        <taxon>Alphaproteobacteria</taxon>
        <taxon>Sphingomonadales</taxon>
        <taxon>Sphingomonadaceae</taxon>
        <taxon>Sphingomonas</taxon>
    </lineage>
</organism>
<evidence type="ECO:0000313" key="2">
    <source>
        <dbReference type="EMBL" id="RVT93649.1"/>
    </source>
</evidence>
<protein>
    <recommendedName>
        <fullName evidence="4">Preprotein translocase subunit YajC</fullName>
    </recommendedName>
</protein>
<comment type="caution">
    <text evidence="2">The sequence shown here is derived from an EMBL/GenBank/DDBJ whole genome shotgun (WGS) entry which is preliminary data.</text>
</comment>
<dbReference type="RefSeq" id="WP_127742470.1">
    <property type="nucleotide sequence ID" value="NZ_SACN01000001.1"/>
</dbReference>
<evidence type="ECO:0008006" key="4">
    <source>
        <dbReference type="Google" id="ProtNLM"/>
    </source>
</evidence>
<name>A0A437M7L3_9SPHN</name>
<dbReference type="Proteomes" id="UP000282971">
    <property type="component" value="Unassembled WGS sequence"/>
</dbReference>
<proteinExistence type="predicted"/>
<dbReference type="AlphaFoldDB" id="A0A437M7L3"/>
<keyword evidence="3" id="KW-1185">Reference proteome</keyword>
<keyword evidence="1" id="KW-0732">Signal</keyword>